<evidence type="ECO:0000313" key="10">
    <source>
        <dbReference type="EMBL" id="KAG5517750.1"/>
    </source>
</evidence>
<comment type="similarity">
    <text evidence="2 9">Belongs to the mitochondrial carrier (TC 2.A.29) family.</text>
</comment>
<accession>A0AAV6HVG2</accession>
<evidence type="ECO:0000256" key="3">
    <source>
        <dbReference type="ARBA" id="ARBA00022448"/>
    </source>
</evidence>
<evidence type="ECO:0008006" key="12">
    <source>
        <dbReference type="Google" id="ProtNLM"/>
    </source>
</evidence>
<dbReference type="PROSITE" id="PS50920">
    <property type="entry name" value="SOLCAR"/>
    <property type="match status" value="1"/>
</dbReference>
<dbReference type="SUPFAM" id="SSF103506">
    <property type="entry name" value="Mitochondrial carrier"/>
    <property type="match status" value="1"/>
</dbReference>
<proteinExistence type="inferred from homology"/>
<gene>
    <name evidence="10" type="ORF">RHGRI_038210</name>
</gene>
<feature type="repeat" description="Solcar" evidence="8">
    <location>
        <begin position="216"/>
        <end position="306"/>
    </location>
</feature>
<evidence type="ECO:0000256" key="8">
    <source>
        <dbReference type="PROSITE-ProRule" id="PRU00282"/>
    </source>
</evidence>
<protein>
    <recommendedName>
        <fullName evidence="12">Mitochondrial carrier protein</fullName>
    </recommendedName>
</protein>
<keyword evidence="6" id="KW-1133">Transmembrane helix</keyword>
<evidence type="ECO:0000256" key="5">
    <source>
        <dbReference type="ARBA" id="ARBA00022737"/>
    </source>
</evidence>
<keyword evidence="5" id="KW-0677">Repeat</keyword>
<sequence length="307" mass="33774">MVMNKFSQLSGYSINEMENQEMMSVLVEEEKPMKPLSTAITSSSSSSSSSPSSNSYAIWANLKPFAYGGAAGMLQYSLACFSHLLRLELLAKVNKSLPPSLAYYNAWLKQMPGILLFRATYTSMQFGSFELDLLFLIIKRGWTNFSMILRIFTRKIEAGNNRMPLTLYQEACCGLSSGAIAASIGVPWLLAHGRVKAGGNRTSILQDLYRKCADEGALAPWKGAGLVSGFFASVCSMPYMNVCSTMMSTKPDANGKYPYSSFLDCAIKSLKSRGPLAFFTGFSKHFLKTTSPILILWSCLEAVRKSE</sequence>
<dbReference type="Gene3D" id="1.50.40.10">
    <property type="entry name" value="Mitochondrial carrier domain"/>
    <property type="match status" value="1"/>
</dbReference>
<dbReference type="EMBL" id="JACTNZ010000013">
    <property type="protein sequence ID" value="KAG5517750.1"/>
    <property type="molecule type" value="Genomic_DNA"/>
</dbReference>
<dbReference type="AlphaFoldDB" id="A0AAV6HVG2"/>
<dbReference type="GO" id="GO:0016020">
    <property type="term" value="C:membrane"/>
    <property type="evidence" value="ECO:0007669"/>
    <property type="project" value="UniProtKB-SubCell"/>
</dbReference>
<dbReference type="InterPro" id="IPR018108">
    <property type="entry name" value="MCP_transmembrane"/>
</dbReference>
<dbReference type="Proteomes" id="UP000823749">
    <property type="component" value="Chromosome 13"/>
</dbReference>
<comment type="subcellular location">
    <subcellularLocation>
        <location evidence="1">Membrane</location>
        <topology evidence="1">Multi-pass membrane protein</topology>
    </subcellularLocation>
</comment>
<dbReference type="InterPro" id="IPR050391">
    <property type="entry name" value="Mito_Metabolite_Transporter"/>
</dbReference>
<evidence type="ECO:0000256" key="1">
    <source>
        <dbReference type="ARBA" id="ARBA00004141"/>
    </source>
</evidence>
<dbReference type="PANTHER" id="PTHR45618">
    <property type="entry name" value="MITOCHONDRIAL DICARBOXYLATE CARRIER-RELATED"/>
    <property type="match status" value="1"/>
</dbReference>
<keyword evidence="3 9" id="KW-0813">Transport</keyword>
<comment type="caution">
    <text evidence="10">The sequence shown here is derived from an EMBL/GenBank/DDBJ whole genome shotgun (WGS) entry which is preliminary data.</text>
</comment>
<keyword evidence="4 8" id="KW-0812">Transmembrane</keyword>
<evidence type="ECO:0000256" key="6">
    <source>
        <dbReference type="ARBA" id="ARBA00022989"/>
    </source>
</evidence>
<organism evidence="10 11">
    <name type="scientific">Rhododendron griersonianum</name>
    <dbReference type="NCBI Taxonomy" id="479676"/>
    <lineage>
        <taxon>Eukaryota</taxon>
        <taxon>Viridiplantae</taxon>
        <taxon>Streptophyta</taxon>
        <taxon>Embryophyta</taxon>
        <taxon>Tracheophyta</taxon>
        <taxon>Spermatophyta</taxon>
        <taxon>Magnoliopsida</taxon>
        <taxon>eudicotyledons</taxon>
        <taxon>Gunneridae</taxon>
        <taxon>Pentapetalae</taxon>
        <taxon>asterids</taxon>
        <taxon>Ericales</taxon>
        <taxon>Ericaceae</taxon>
        <taxon>Ericoideae</taxon>
        <taxon>Rhodoreae</taxon>
        <taxon>Rhododendron</taxon>
    </lineage>
</organism>
<evidence type="ECO:0000256" key="7">
    <source>
        <dbReference type="ARBA" id="ARBA00023136"/>
    </source>
</evidence>
<dbReference type="Pfam" id="PF00153">
    <property type="entry name" value="Mito_carr"/>
    <property type="match status" value="1"/>
</dbReference>
<dbReference type="InterPro" id="IPR023395">
    <property type="entry name" value="MCP_dom_sf"/>
</dbReference>
<reference evidence="10 11" key="1">
    <citation type="submission" date="2020-08" db="EMBL/GenBank/DDBJ databases">
        <title>Plant Genome Project.</title>
        <authorList>
            <person name="Zhang R.-G."/>
        </authorList>
    </citation>
    <scope>NUCLEOTIDE SEQUENCE [LARGE SCALE GENOMIC DNA]</scope>
    <source>
        <strain evidence="10">WSP0</strain>
        <tissue evidence="10">Leaf</tissue>
    </source>
</reference>
<evidence type="ECO:0000256" key="4">
    <source>
        <dbReference type="ARBA" id="ARBA00022692"/>
    </source>
</evidence>
<name>A0AAV6HVG2_9ERIC</name>
<evidence type="ECO:0000313" key="11">
    <source>
        <dbReference type="Proteomes" id="UP000823749"/>
    </source>
</evidence>
<keyword evidence="11" id="KW-1185">Reference proteome</keyword>
<evidence type="ECO:0000256" key="9">
    <source>
        <dbReference type="RuleBase" id="RU000488"/>
    </source>
</evidence>
<keyword evidence="7 8" id="KW-0472">Membrane</keyword>
<evidence type="ECO:0000256" key="2">
    <source>
        <dbReference type="ARBA" id="ARBA00006375"/>
    </source>
</evidence>